<keyword evidence="2" id="KW-0547">Nucleotide-binding</keyword>
<dbReference type="GO" id="GO:0017148">
    <property type="term" value="P:negative regulation of translation"/>
    <property type="evidence" value="ECO:0007669"/>
    <property type="project" value="UniProtKB-KW"/>
</dbReference>
<name>A0AA36I7U3_9DINO</name>
<evidence type="ECO:0000259" key="7">
    <source>
        <dbReference type="PROSITE" id="PS50011"/>
    </source>
</evidence>
<dbReference type="InterPro" id="IPR011009">
    <property type="entry name" value="Kinase-like_dom_sf"/>
</dbReference>
<dbReference type="Gene3D" id="1.10.510.10">
    <property type="entry name" value="Transferase(Phosphotransferase) domain 1"/>
    <property type="match status" value="1"/>
</dbReference>
<dbReference type="EMBL" id="CAUJNA010000890">
    <property type="protein sequence ID" value="CAJ1382297.1"/>
    <property type="molecule type" value="Genomic_DNA"/>
</dbReference>
<comment type="caution">
    <text evidence="8">The sequence shown here is derived from an EMBL/GenBank/DDBJ whole genome shotgun (WGS) entry which is preliminary data.</text>
</comment>
<evidence type="ECO:0000256" key="2">
    <source>
        <dbReference type="ARBA" id="ARBA00022741"/>
    </source>
</evidence>
<keyword evidence="4" id="KW-0067">ATP-binding</keyword>
<evidence type="ECO:0000256" key="5">
    <source>
        <dbReference type="ARBA" id="ARBA00023193"/>
    </source>
</evidence>
<reference evidence="8" key="1">
    <citation type="submission" date="2023-08" db="EMBL/GenBank/DDBJ databases">
        <authorList>
            <person name="Chen Y."/>
            <person name="Shah S."/>
            <person name="Dougan E. K."/>
            <person name="Thang M."/>
            <person name="Chan C."/>
        </authorList>
    </citation>
    <scope>NUCLEOTIDE SEQUENCE</scope>
</reference>
<feature type="domain" description="Protein kinase" evidence="7">
    <location>
        <begin position="59"/>
        <end position="326"/>
    </location>
</feature>
<dbReference type="GO" id="GO:0005524">
    <property type="term" value="F:ATP binding"/>
    <property type="evidence" value="ECO:0007669"/>
    <property type="project" value="UniProtKB-KW"/>
</dbReference>
<evidence type="ECO:0000256" key="1">
    <source>
        <dbReference type="ARBA" id="ARBA00022679"/>
    </source>
</evidence>
<keyword evidence="5" id="KW-0652">Protein synthesis inhibitor</keyword>
<feature type="compositionally biased region" description="Basic and acidic residues" evidence="6">
    <location>
        <begin position="1"/>
        <end position="17"/>
    </location>
</feature>
<proteinExistence type="predicted"/>
<feature type="compositionally biased region" description="Low complexity" evidence="6">
    <location>
        <begin position="18"/>
        <end position="35"/>
    </location>
</feature>
<gene>
    <name evidence="8" type="ORF">EVOR1521_LOCUS9697</name>
</gene>
<dbReference type="InterPro" id="IPR000719">
    <property type="entry name" value="Prot_kinase_dom"/>
</dbReference>
<dbReference type="PANTHER" id="PTHR11042:SF190">
    <property type="entry name" value="MITOSIS INHIBITOR PROTEIN KINASE MIK1"/>
    <property type="match status" value="1"/>
</dbReference>
<evidence type="ECO:0000313" key="9">
    <source>
        <dbReference type="Proteomes" id="UP001178507"/>
    </source>
</evidence>
<keyword evidence="1" id="KW-0808">Transferase</keyword>
<organism evidence="8 9">
    <name type="scientific">Effrenium voratum</name>
    <dbReference type="NCBI Taxonomy" id="2562239"/>
    <lineage>
        <taxon>Eukaryota</taxon>
        <taxon>Sar</taxon>
        <taxon>Alveolata</taxon>
        <taxon>Dinophyceae</taxon>
        <taxon>Suessiales</taxon>
        <taxon>Symbiodiniaceae</taxon>
        <taxon>Effrenium</taxon>
    </lineage>
</organism>
<dbReference type="InterPro" id="IPR050339">
    <property type="entry name" value="CC_SR_Kinase"/>
</dbReference>
<dbReference type="AlphaFoldDB" id="A0AA36I7U3"/>
<dbReference type="Pfam" id="PF00069">
    <property type="entry name" value="Pkinase"/>
    <property type="match status" value="1"/>
</dbReference>
<dbReference type="Proteomes" id="UP001178507">
    <property type="component" value="Unassembled WGS sequence"/>
</dbReference>
<dbReference type="SUPFAM" id="SSF56112">
    <property type="entry name" value="Protein kinase-like (PK-like)"/>
    <property type="match status" value="1"/>
</dbReference>
<keyword evidence="3" id="KW-0418">Kinase</keyword>
<accession>A0AA36I7U3</accession>
<feature type="region of interest" description="Disordered" evidence="6">
    <location>
        <begin position="1"/>
        <end position="45"/>
    </location>
</feature>
<dbReference type="PROSITE" id="PS50011">
    <property type="entry name" value="PROTEIN_KINASE_DOM"/>
    <property type="match status" value="1"/>
</dbReference>
<evidence type="ECO:0000256" key="4">
    <source>
        <dbReference type="ARBA" id="ARBA00022840"/>
    </source>
</evidence>
<evidence type="ECO:0000256" key="6">
    <source>
        <dbReference type="SAM" id="MobiDB-lite"/>
    </source>
</evidence>
<dbReference type="GO" id="GO:0005634">
    <property type="term" value="C:nucleus"/>
    <property type="evidence" value="ECO:0007669"/>
    <property type="project" value="TreeGrafter"/>
</dbReference>
<dbReference type="GO" id="GO:0004672">
    <property type="term" value="F:protein kinase activity"/>
    <property type="evidence" value="ECO:0007669"/>
    <property type="project" value="InterPro"/>
</dbReference>
<dbReference type="PANTHER" id="PTHR11042">
    <property type="entry name" value="EUKARYOTIC TRANSLATION INITIATION FACTOR 2-ALPHA KINASE EIF2-ALPHA KINASE -RELATED"/>
    <property type="match status" value="1"/>
</dbReference>
<protein>
    <recommendedName>
        <fullName evidence="7">Protein kinase domain-containing protein</fullName>
    </recommendedName>
</protein>
<keyword evidence="9" id="KW-1185">Reference proteome</keyword>
<evidence type="ECO:0000256" key="3">
    <source>
        <dbReference type="ARBA" id="ARBA00022777"/>
    </source>
</evidence>
<dbReference type="CDD" id="cd00180">
    <property type="entry name" value="PKc"/>
    <property type="match status" value="1"/>
</dbReference>
<dbReference type="GO" id="GO:0005737">
    <property type="term" value="C:cytoplasm"/>
    <property type="evidence" value="ECO:0007669"/>
    <property type="project" value="TreeGrafter"/>
</dbReference>
<sequence>MRMMRHEDSDTESERSYKSASSLLSRRSANRSSLSICSDKGEGKGEAKSYRDLLYNKGYHITGILGRGQNSGFVVHSAMKDGQKFAVKVSTENAQEGTNGEVLRREFAVLSKLKHENIVQAFSMWQGDADDGTRGAAMVLELCKGSTLNRVLPWSQVSFFDMECRRKTLLQIANAVSYLHELGLSHCDLHSKNVVVDAACEDGLYRSDSVLTKVIDFGCARTLKEEMSVEADINVNILPVGSTQPCDIFALGLIGCSLIAGKEISSWSVVPNSGNGSSICLPKCALADWELSKEGKEYLHALLAESSTRFSASEAFRWLPEGGLWLVRTSKLSL</sequence>
<evidence type="ECO:0000313" key="8">
    <source>
        <dbReference type="EMBL" id="CAJ1382297.1"/>
    </source>
</evidence>